<name>A0A0L0V4Y2_9BASI</name>
<keyword evidence="2" id="KW-1185">Reference proteome</keyword>
<proteinExistence type="predicted"/>
<organism evidence="1 2">
    <name type="scientific">Puccinia striiformis f. sp. tritici PST-78</name>
    <dbReference type="NCBI Taxonomy" id="1165861"/>
    <lineage>
        <taxon>Eukaryota</taxon>
        <taxon>Fungi</taxon>
        <taxon>Dikarya</taxon>
        <taxon>Basidiomycota</taxon>
        <taxon>Pucciniomycotina</taxon>
        <taxon>Pucciniomycetes</taxon>
        <taxon>Pucciniales</taxon>
        <taxon>Pucciniaceae</taxon>
        <taxon>Puccinia</taxon>
    </lineage>
</organism>
<dbReference type="OrthoDB" id="7691805at2759"/>
<evidence type="ECO:0000313" key="2">
    <source>
        <dbReference type="Proteomes" id="UP000054564"/>
    </source>
</evidence>
<dbReference type="AlphaFoldDB" id="A0A0L0V4Y2"/>
<dbReference type="Proteomes" id="UP000054564">
    <property type="component" value="Unassembled WGS sequence"/>
</dbReference>
<reference evidence="2" key="1">
    <citation type="submission" date="2014-03" db="EMBL/GenBank/DDBJ databases">
        <title>The Genome Sequence of Puccinia striiformis f. sp. tritici PST-78.</title>
        <authorList>
            <consortium name="The Broad Institute Genome Sequencing Platform"/>
            <person name="Cuomo C."/>
            <person name="Hulbert S."/>
            <person name="Chen X."/>
            <person name="Walker B."/>
            <person name="Young S.K."/>
            <person name="Zeng Q."/>
            <person name="Gargeya S."/>
            <person name="Fitzgerald M."/>
            <person name="Haas B."/>
            <person name="Abouelleil A."/>
            <person name="Alvarado L."/>
            <person name="Arachchi H.M."/>
            <person name="Berlin A.M."/>
            <person name="Chapman S.B."/>
            <person name="Goldberg J."/>
            <person name="Griggs A."/>
            <person name="Gujja S."/>
            <person name="Hansen M."/>
            <person name="Howarth C."/>
            <person name="Imamovic A."/>
            <person name="Larimer J."/>
            <person name="McCowan C."/>
            <person name="Montmayeur A."/>
            <person name="Murphy C."/>
            <person name="Neiman D."/>
            <person name="Pearson M."/>
            <person name="Priest M."/>
            <person name="Roberts A."/>
            <person name="Saif S."/>
            <person name="Shea T."/>
            <person name="Sisk P."/>
            <person name="Sykes S."/>
            <person name="Wortman J."/>
            <person name="Nusbaum C."/>
            <person name="Birren B."/>
        </authorList>
    </citation>
    <scope>NUCLEOTIDE SEQUENCE [LARGE SCALE GENOMIC DNA]</scope>
    <source>
        <strain evidence="2">race PST-78</strain>
    </source>
</reference>
<protein>
    <submittedName>
        <fullName evidence="1">Uncharacterized protein</fullName>
    </submittedName>
</protein>
<accession>A0A0L0V4Y2</accession>
<gene>
    <name evidence="1" type="ORF">PSTG_12600</name>
</gene>
<comment type="caution">
    <text evidence="1">The sequence shown here is derived from an EMBL/GenBank/DDBJ whole genome shotgun (WGS) entry which is preliminary data.</text>
</comment>
<dbReference type="EMBL" id="AJIL01000125">
    <property type="protein sequence ID" value="KNE94024.1"/>
    <property type="molecule type" value="Genomic_DNA"/>
</dbReference>
<sequence length="289" mass="32513">MDESNPTRFRSALNDLDIPLTRHSIHPTKGELAVNPNAHPCATGQLIPKITKRPAHLWSIIKDYHQLDNEASLYLIPLNLNQLQQDYKTSITANIDASTTLKNEFINQGGYVNKSQLGQILLHSLNDSHLPEVQYISSHIKPINSQSVINALKSYEENNQNLKISSKSKITSIVNNLQLAGNTFKSNTPKPKCIQFRTATRQMHCVFMACGSKVNLVHPKFEAMWNTGAFSHMFNDYVFFKNTNNSYQSHSPIMTAQSEELIVEAKGEVVVEGLTIKTITLQDSRTIHE</sequence>
<evidence type="ECO:0000313" key="1">
    <source>
        <dbReference type="EMBL" id="KNE94024.1"/>
    </source>
</evidence>